<dbReference type="AlphaFoldDB" id="A0AAD7G3R1"/>
<feature type="compositionally biased region" description="Low complexity" evidence="1">
    <location>
        <begin position="183"/>
        <end position="195"/>
    </location>
</feature>
<reference evidence="2" key="1">
    <citation type="submission" date="2023-03" db="EMBL/GenBank/DDBJ databases">
        <title>Massive genome expansion in bonnet fungi (Mycena s.s.) driven by repeated elements and novel gene families across ecological guilds.</title>
        <authorList>
            <consortium name="Lawrence Berkeley National Laboratory"/>
            <person name="Harder C.B."/>
            <person name="Miyauchi S."/>
            <person name="Viragh M."/>
            <person name="Kuo A."/>
            <person name="Thoen E."/>
            <person name="Andreopoulos B."/>
            <person name="Lu D."/>
            <person name="Skrede I."/>
            <person name="Drula E."/>
            <person name="Henrissat B."/>
            <person name="Morin E."/>
            <person name="Kohler A."/>
            <person name="Barry K."/>
            <person name="LaButti K."/>
            <person name="Morin E."/>
            <person name="Salamov A."/>
            <person name="Lipzen A."/>
            <person name="Mereny Z."/>
            <person name="Hegedus B."/>
            <person name="Baldrian P."/>
            <person name="Stursova M."/>
            <person name="Weitz H."/>
            <person name="Taylor A."/>
            <person name="Grigoriev I.V."/>
            <person name="Nagy L.G."/>
            <person name="Martin F."/>
            <person name="Kauserud H."/>
        </authorList>
    </citation>
    <scope>NUCLEOTIDE SEQUENCE</scope>
    <source>
        <strain evidence="2">CBHHK067</strain>
    </source>
</reference>
<comment type="caution">
    <text evidence="2">The sequence shown here is derived from an EMBL/GenBank/DDBJ whole genome shotgun (WGS) entry which is preliminary data.</text>
</comment>
<organism evidence="2 3">
    <name type="scientific">Mycena rosella</name>
    <name type="common">Pink bonnet</name>
    <name type="synonym">Agaricus rosellus</name>
    <dbReference type="NCBI Taxonomy" id="1033263"/>
    <lineage>
        <taxon>Eukaryota</taxon>
        <taxon>Fungi</taxon>
        <taxon>Dikarya</taxon>
        <taxon>Basidiomycota</taxon>
        <taxon>Agaricomycotina</taxon>
        <taxon>Agaricomycetes</taxon>
        <taxon>Agaricomycetidae</taxon>
        <taxon>Agaricales</taxon>
        <taxon>Marasmiineae</taxon>
        <taxon>Mycenaceae</taxon>
        <taxon>Mycena</taxon>
    </lineage>
</organism>
<dbReference type="Proteomes" id="UP001221757">
    <property type="component" value="Unassembled WGS sequence"/>
</dbReference>
<keyword evidence="3" id="KW-1185">Reference proteome</keyword>
<name>A0AAD7G3R1_MYCRO</name>
<evidence type="ECO:0000313" key="3">
    <source>
        <dbReference type="Proteomes" id="UP001221757"/>
    </source>
</evidence>
<gene>
    <name evidence="2" type="ORF">B0H17DRAFT_1163367</name>
</gene>
<dbReference type="CDD" id="cd00303">
    <property type="entry name" value="retropepsin_like"/>
    <property type="match status" value="1"/>
</dbReference>
<dbReference type="EMBL" id="JARKIE010000300">
    <property type="protein sequence ID" value="KAJ7656576.1"/>
    <property type="molecule type" value="Genomic_DNA"/>
</dbReference>
<proteinExistence type="predicted"/>
<protein>
    <submittedName>
        <fullName evidence="2">Uncharacterized protein</fullName>
    </submittedName>
</protein>
<sequence>MPARGDRNAPTFDSTKPRELPRYFSDLEFHFTRCTITDTAEKKSHATRFLSVRDQDAWEALAEFTTDTNTYADFKSAVLKLKYSLGDLDALIGAHARTGILSKGDFSEFYRDFSSISTYLIVKTRLSAAEQSHSFRRAMQPQSLWDRMHQRLQIKKPDVHLEDPYDLVDLKEAADFVLEGTSIATTSSDSSPPTTQHQTKQEPDAATLVTTVVTQLFDALAKIASDAQAGRCKRNINGRVVLPSGMFVPREVPGRNLRERMEEWHRANPGQITVPQMMLGTHANYVYAQPLNRLTIEERQKHNVFDRSMNVPVTISHRELLSIAPDVRAQYKEATTGRRIITDAPAAPAVQLLTTTTEPVLPQGALIANDDFATLYEAGVSPNPGELAVAVDSCAIRSVVPIIDNQQRIECIYDTGSQIVAISEAVCNELQLPYNLRITINMESANGSISPSLGLARNLILVRAPAYDVLLGRPFDQLTESKVVNSANGDQTITIIDRNTGLEQTIPTVPRGRARERSQNFRVSRN</sequence>
<evidence type="ECO:0000313" key="2">
    <source>
        <dbReference type="EMBL" id="KAJ7656576.1"/>
    </source>
</evidence>
<accession>A0AAD7G3R1</accession>
<feature type="region of interest" description="Disordered" evidence="1">
    <location>
        <begin position="183"/>
        <end position="203"/>
    </location>
</feature>
<evidence type="ECO:0000256" key="1">
    <source>
        <dbReference type="SAM" id="MobiDB-lite"/>
    </source>
</evidence>